<dbReference type="AlphaFoldDB" id="A0A9P8YER0"/>
<dbReference type="PANTHER" id="PTHR34598">
    <property type="entry name" value="BLL6449 PROTEIN"/>
    <property type="match status" value="1"/>
</dbReference>
<keyword evidence="4" id="KW-1185">Reference proteome</keyword>
<dbReference type="GeneID" id="70192742"/>
<comment type="similarity">
    <text evidence="1">Belongs to the asaB hydroxylase/desaturase family.</text>
</comment>
<dbReference type="OrthoDB" id="412788at2759"/>
<comment type="caution">
    <text evidence="3">The sequence shown here is derived from an EMBL/GenBank/DDBJ whole genome shotgun (WGS) entry which is preliminary data.</text>
</comment>
<feature type="compositionally biased region" description="Polar residues" evidence="2">
    <location>
        <begin position="30"/>
        <end position="41"/>
    </location>
</feature>
<dbReference type="Proteomes" id="UP000756346">
    <property type="component" value="Unassembled WGS sequence"/>
</dbReference>
<gene>
    <name evidence="3" type="ORF">B0I36DRAFT_67674</name>
</gene>
<accession>A0A9P8YER0</accession>
<dbReference type="NCBIfam" id="NF041278">
    <property type="entry name" value="CmcJ_NvfI_EfuI"/>
    <property type="match status" value="1"/>
</dbReference>
<dbReference type="GO" id="GO:0016491">
    <property type="term" value="F:oxidoreductase activity"/>
    <property type="evidence" value="ECO:0007669"/>
    <property type="project" value="InterPro"/>
</dbReference>
<proteinExistence type="inferred from homology"/>
<protein>
    <submittedName>
        <fullName evidence="3">Uncharacterized protein</fullName>
    </submittedName>
</protein>
<feature type="compositionally biased region" description="Low complexity" evidence="2">
    <location>
        <begin position="1"/>
        <end position="29"/>
    </location>
</feature>
<dbReference type="RefSeq" id="XP_046016673.1">
    <property type="nucleotide sequence ID" value="XM_046163196.1"/>
</dbReference>
<evidence type="ECO:0000313" key="4">
    <source>
        <dbReference type="Proteomes" id="UP000756346"/>
    </source>
</evidence>
<evidence type="ECO:0000256" key="2">
    <source>
        <dbReference type="SAM" id="MobiDB-lite"/>
    </source>
</evidence>
<evidence type="ECO:0000313" key="3">
    <source>
        <dbReference type="EMBL" id="KAH7037552.1"/>
    </source>
</evidence>
<dbReference type="PANTHER" id="PTHR34598:SF3">
    <property type="entry name" value="OXIDOREDUCTASE AN1597"/>
    <property type="match status" value="1"/>
</dbReference>
<sequence>MSSITITSTSSPAAAAAAGDKQQQQQQHASRLTTPSKALPPNTTRALLHFAVPPCRLGHDPARYLDPEVGPSWPLEAHDVGLYDLRSELDGCSSSSSSSSSSSVPTKTVMEQLETRGFGALRHKSGALGSLAEQDVWNAAYLEETKDLIKTHLGATDVFIWNSVTRSSSPSTHTPYTPSTSANFQTTAIKGLQFGTATVRPTASGAHVDQDAPNSRRMCRGAAGGDCFERYRRVQQINLWRPLRGPVREKPLAVCDGGSVRAESKGIHCGLFGTRVTLHHDDSQKWYYIKHQQPDECLLLKIYDSAAELGGHAAEYAPHTGVDDLYGADDDLENPATEKEARESIEVRIVACYA</sequence>
<feature type="region of interest" description="Disordered" evidence="2">
    <location>
        <begin position="1"/>
        <end position="41"/>
    </location>
</feature>
<evidence type="ECO:0000256" key="1">
    <source>
        <dbReference type="ARBA" id="ARBA00023604"/>
    </source>
</evidence>
<dbReference type="EMBL" id="JAGTJQ010000002">
    <property type="protein sequence ID" value="KAH7037552.1"/>
    <property type="molecule type" value="Genomic_DNA"/>
</dbReference>
<reference evidence="3" key="1">
    <citation type="journal article" date="2021" name="Nat. Commun.">
        <title>Genetic determinants of endophytism in the Arabidopsis root mycobiome.</title>
        <authorList>
            <person name="Mesny F."/>
            <person name="Miyauchi S."/>
            <person name="Thiergart T."/>
            <person name="Pickel B."/>
            <person name="Atanasova L."/>
            <person name="Karlsson M."/>
            <person name="Huettel B."/>
            <person name="Barry K.W."/>
            <person name="Haridas S."/>
            <person name="Chen C."/>
            <person name="Bauer D."/>
            <person name="Andreopoulos W."/>
            <person name="Pangilinan J."/>
            <person name="LaButti K."/>
            <person name="Riley R."/>
            <person name="Lipzen A."/>
            <person name="Clum A."/>
            <person name="Drula E."/>
            <person name="Henrissat B."/>
            <person name="Kohler A."/>
            <person name="Grigoriev I.V."/>
            <person name="Martin F.M."/>
            <person name="Hacquard S."/>
        </authorList>
    </citation>
    <scope>NUCLEOTIDE SEQUENCE</scope>
    <source>
        <strain evidence="3">MPI-CAGE-CH-0230</strain>
    </source>
</reference>
<dbReference type="InterPro" id="IPR044053">
    <property type="entry name" value="AsaB-like"/>
</dbReference>
<organism evidence="3 4">
    <name type="scientific">Microdochium trichocladiopsis</name>
    <dbReference type="NCBI Taxonomy" id="1682393"/>
    <lineage>
        <taxon>Eukaryota</taxon>
        <taxon>Fungi</taxon>
        <taxon>Dikarya</taxon>
        <taxon>Ascomycota</taxon>
        <taxon>Pezizomycotina</taxon>
        <taxon>Sordariomycetes</taxon>
        <taxon>Xylariomycetidae</taxon>
        <taxon>Xylariales</taxon>
        <taxon>Microdochiaceae</taxon>
        <taxon>Microdochium</taxon>
    </lineage>
</organism>
<name>A0A9P8YER0_9PEZI</name>